<comment type="caution">
    <text evidence="2">The sequence shown here is derived from an EMBL/GenBank/DDBJ whole genome shotgun (WGS) entry which is preliminary data.</text>
</comment>
<name>A0ABN9RUS8_9DINO</name>
<feature type="non-terminal residue" evidence="2">
    <location>
        <position position="1"/>
    </location>
</feature>
<keyword evidence="3" id="KW-1185">Reference proteome</keyword>
<feature type="region of interest" description="Disordered" evidence="1">
    <location>
        <begin position="1"/>
        <end position="40"/>
    </location>
</feature>
<gene>
    <name evidence="2" type="ORF">PCOR1329_LOCUS23942</name>
</gene>
<feature type="region of interest" description="Disordered" evidence="1">
    <location>
        <begin position="120"/>
        <end position="175"/>
    </location>
</feature>
<feature type="compositionally biased region" description="Basic and acidic residues" evidence="1">
    <location>
        <begin position="65"/>
        <end position="78"/>
    </location>
</feature>
<organism evidence="2 3">
    <name type="scientific">Prorocentrum cordatum</name>
    <dbReference type="NCBI Taxonomy" id="2364126"/>
    <lineage>
        <taxon>Eukaryota</taxon>
        <taxon>Sar</taxon>
        <taxon>Alveolata</taxon>
        <taxon>Dinophyceae</taxon>
        <taxon>Prorocentrales</taxon>
        <taxon>Prorocentraceae</taxon>
        <taxon>Prorocentrum</taxon>
    </lineage>
</organism>
<dbReference type="Proteomes" id="UP001189429">
    <property type="component" value="Unassembled WGS sequence"/>
</dbReference>
<accession>A0ABN9RUS8</accession>
<sequence>RSDLRGQPSDLRRHGPGLLPAEPAPSGGRRQDVAPRASGRGLSVLVARRSLCIARQARTAGYARGEGHQGPEAGHERCGLPAGYSQGRHRWQALASLQDRGVQAGSREQGEDRALDVCVPDGLHGQQAQETRDEIHHPPSHRAGAGPRRADAAGGGHSARAPAGSHRGPAARPAG</sequence>
<feature type="region of interest" description="Disordered" evidence="1">
    <location>
        <begin position="61"/>
        <end position="81"/>
    </location>
</feature>
<evidence type="ECO:0000256" key="1">
    <source>
        <dbReference type="SAM" id="MobiDB-lite"/>
    </source>
</evidence>
<reference evidence="2" key="1">
    <citation type="submission" date="2023-10" db="EMBL/GenBank/DDBJ databases">
        <authorList>
            <person name="Chen Y."/>
            <person name="Shah S."/>
            <person name="Dougan E. K."/>
            <person name="Thang M."/>
            <person name="Chan C."/>
        </authorList>
    </citation>
    <scope>NUCLEOTIDE SEQUENCE [LARGE SCALE GENOMIC DNA]</scope>
</reference>
<protein>
    <submittedName>
        <fullName evidence="2">Uncharacterized protein</fullName>
    </submittedName>
</protein>
<proteinExistence type="predicted"/>
<feature type="non-terminal residue" evidence="2">
    <location>
        <position position="175"/>
    </location>
</feature>
<evidence type="ECO:0000313" key="2">
    <source>
        <dbReference type="EMBL" id="CAK0823097.1"/>
    </source>
</evidence>
<dbReference type="EMBL" id="CAUYUJ010008179">
    <property type="protein sequence ID" value="CAK0823097.1"/>
    <property type="molecule type" value="Genomic_DNA"/>
</dbReference>
<evidence type="ECO:0000313" key="3">
    <source>
        <dbReference type="Proteomes" id="UP001189429"/>
    </source>
</evidence>